<feature type="compositionally biased region" description="Low complexity" evidence="2">
    <location>
        <begin position="701"/>
        <end position="713"/>
    </location>
</feature>
<feature type="compositionally biased region" description="Acidic residues" evidence="2">
    <location>
        <begin position="162"/>
        <end position="171"/>
    </location>
</feature>
<feature type="compositionally biased region" description="Polar residues" evidence="2">
    <location>
        <begin position="195"/>
        <end position="204"/>
    </location>
</feature>
<feature type="compositionally biased region" description="Basic and acidic residues" evidence="2">
    <location>
        <begin position="1106"/>
        <end position="1130"/>
    </location>
</feature>
<feature type="region of interest" description="Disordered" evidence="2">
    <location>
        <begin position="1387"/>
        <end position="1413"/>
    </location>
</feature>
<feature type="region of interest" description="Disordered" evidence="2">
    <location>
        <begin position="676"/>
        <end position="934"/>
    </location>
</feature>
<proteinExistence type="predicted"/>
<feature type="compositionally biased region" description="Basic and acidic residues" evidence="2">
    <location>
        <begin position="305"/>
        <end position="323"/>
    </location>
</feature>
<feature type="compositionally biased region" description="Low complexity" evidence="2">
    <location>
        <begin position="1060"/>
        <end position="1077"/>
    </location>
</feature>
<reference evidence="3" key="1">
    <citation type="journal article" date="2023" name="PhytoFront">
        <title>Draft Genome Resources of Seven Strains of Tilletia horrida, Causal Agent of Kernel Smut of Rice.</title>
        <authorList>
            <person name="Khanal S."/>
            <person name="Antony Babu S."/>
            <person name="Zhou X.G."/>
        </authorList>
    </citation>
    <scope>NUCLEOTIDE SEQUENCE</scope>
    <source>
        <strain evidence="3">TX6</strain>
    </source>
</reference>
<feature type="compositionally biased region" description="Low complexity" evidence="2">
    <location>
        <begin position="261"/>
        <end position="272"/>
    </location>
</feature>
<comment type="caution">
    <text evidence="3">The sequence shown here is derived from an EMBL/GenBank/DDBJ whole genome shotgun (WGS) entry which is preliminary data.</text>
</comment>
<feature type="compositionally biased region" description="Low complexity" evidence="2">
    <location>
        <begin position="332"/>
        <end position="348"/>
    </location>
</feature>
<feature type="compositionally biased region" description="Acidic residues" evidence="2">
    <location>
        <begin position="848"/>
        <end position="859"/>
    </location>
</feature>
<feature type="compositionally biased region" description="Basic and acidic residues" evidence="2">
    <location>
        <begin position="362"/>
        <end position="373"/>
    </location>
</feature>
<feature type="compositionally biased region" description="Acidic residues" evidence="2">
    <location>
        <begin position="905"/>
        <end position="933"/>
    </location>
</feature>
<feature type="compositionally biased region" description="Polar residues" evidence="2">
    <location>
        <begin position="282"/>
        <end position="291"/>
    </location>
</feature>
<feature type="compositionally biased region" description="Acidic residues" evidence="2">
    <location>
        <begin position="108"/>
        <end position="121"/>
    </location>
</feature>
<dbReference type="Proteomes" id="UP001176517">
    <property type="component" value="Unassembled WGS sequence"/>
</dbReference>
<feature type="region of interest" description="Disordered" evidence="2">
    <location>
        <begin position="224"/>
        <end position="398"/>
    </location>
</feature>
<dbReference type="EMBL" id="JAPDMZ010000067">
    <property type="protein sequence ID" value="KAK0552152.1"/>
    <property type="molecule type" value="Genomic_DNA"/>
</dbReference>
<gene>
    <name evidence="3" type="ORF">OC846_003003</name>
</gene>
<accession>A0AAN6GQT3</accession>
<evidence type="ECO:0000313" key="3">
    <source>
        <dbReference type="EMBL" id="KAK0552152.1"/>
    </source>
</evidence>
<feature type="compositionally biased region" description="Low complexity" evidence="2">
    <location>
        <begin position="84"/>
        <end position="94"/>
    </location>
</feature>
<evidence type="ECO:0000256" key="2">
    <source>
        <dbReference type="SAM" id="MobiDB-lite"/>
    </source>
</evidence>
<dbReference type="PANTHER" id="PTHR35711:SF1">
    <property type="entry name" value="ECTODERMAL, ISOFORM F"/>
    <property type="match status" value="1"/>
</dbReference>
<feature type="compositionally biased region" description="Low complexity" evidence="2">
    <location>
        <begin position="758"/>
        <end position="783"/>
    </location>
</feature>
<feature type="compositionally biased region" description="Polar residues" evidence="2">
    <location>
        <begin position="1"/>
        <end position="11"/>
    </location>
</feature>
<feature type="compositionally biased region" description="Low complexity" evidence="2">
    <location>
        <begin position="235"/>
        <end position="248"/>
    </location>
</feature>
<feature type="region of interest" description="Disordered" evidence="2">
    <location>
        <begin position="1259"/>
        <end position="1280"/>
    </location>
</feature>
<evidence type="ECO:0000256" key="1">
    <source>
        <dbReference type="SAM" id="Coils"/>
    </source>
</evidence>
<sequence length="1413" mass="146795">MGGRSNYNPNLSGAASATGANGAMVNGRHWGPSSSRIGAGAGLSGSGLSRGSRSIIAIDDDEDEDEVRIEDRRSSSHNKHGRSHQVSSRPSSSASKHHRSSSRAQSISDDDDDDDDDDVQADYDAHRDRHRHHSSRKSGSSSRADIPAPTSRRMIGRTILGADDDEDEEEIQEVRHTRDQASPSPPPVPSRKKSTLPQVDQSALQPFIIQRKEERVSRGLAEIRAKRQAQGQTTSSAAAAAAAASSPAKGTRANIVIPGRSSSFHPTSTGSSRPSIGANAGINRSSPSSRPLSKALPSEVGLLYDPKDIQRRSHVGDKDHIVIDDSDDDDAAAASARRPAMGGSARSRPISIDDDDDDANGGEDHGGDDEGSRHSHAATSARPRRQDDDNQQDDELFRFVMAEKRKAKKLAEQKEKDARLAAEKQAAEEAARARAEAEAEAAAAAAQASTAVNPALWASTAASRTFNFNDFLSSAPSSSITAAATTSSNGNAIQSTSVAAAAVTDLSTVPGTFDFGQGAGSSADILHSFGALTSNGNAVGASGEPGISTAQDDAALLMAMFDSVTAGPTQNSAAAASSLGPDLAAASAGPPMSFDPVTGMASTDAVLSVPTAQPPEEANGHPDDPQQQGQGHGPSSGNGLFEQLDLATIGGAGGFSFGLEENEDGDDVLMTTELPDDDEEQIQVSSGASTAGPGSRQASPDLGAADDILDLLGVSAPPADEKMAEISSSRNDQADPGVHQNGEEDEPANRAGLTAKEASASASGSYVGSAAAAASADSQATSAIGHGQNPNETVPETLAPFPTADDDEESPPDRGATTTVPNYGLMLPTGGVAASGGDGESPIGDAEPGMDDSDDGEGDLEVHSVIEQADRSVAPEAQSHEPADITMATNGHDQDREERQGQSDLEVDYGEDAEYGEEEYEYDIEQEEEEEVFDPSKMTIALNPGFEGSSGAVKDMWDDSELLESWDAGMDEHEVFRAQLSAALAAAQRGASRAEQEQAAAEAMAELQSKLEAKAEEAARQSNALMSRKRKTASSGSSTWLESPLPGSKAAKLAAKEHAAQALRRAQQAAAASQAARARVEATLLQKREAEARKKALREQAAAKQRQQEEADRAAAEEEERERRAAEKARVKANGRRRNSESSDVMAVDSPAGTSTPTHADKTAAKTQGIASPSKPGVASRVPAKATPQVFAVAAPKVKPAVPVVPSGAEEEKQLEKEKELLALGVPAASISGGLIGAALRVTGLGRTAAQPVATSWAHSSQTVAKTPNRLPDSGAGEDADDAAEYQLKKDEVSLAKTIEAMTRAGTEAAVRAYKLDLPNLRDAKEVEAETAATASTSGSGVSGAISKQLAELDQVRVDAVQKLMQAWYWVGHYSKGLNVLNEQSEALKAQASQSASSSSLAGPSQAGPSSKP</sequence>
<feature type="compositionally biased region" description="Basic and acidic residues" evidence="2">
    <location>
        <begin position="1086"/>
        <end position="1098"/>
    </location>
</feature>
<feature type="compositionally biased region" description="Low complexity" evidence="2">
    <location>
        <begin position="12"/>
        <end position="23"/>
    </location>
</feature>
<feature type="region of interest" description="Disordered" evidence="2">
    <location>
        <begin position="1"/>
        <end position="210"/>
    </location>
</feature>
<feature type="compositionally biased region" description="Acidic residues" evidence="2">
    <location>
        <begin position="58"/>
        <end position="68"/>
    </location>
</feature>
<feature type="compositionally biased region" description="Acidic residues" evidence="2">
    <location>
        <begin position="352"/>
        <end position="361"/>
    </location>
</feature>
<feature type="compositionally biased region" description="Basic and acidic residues" evidence="2">
    <location>
        <begin position="892"/>
        <end position="901"/>
    </location>
</feature>
<keyword evidence="4" id="KW-1185">Reference proteome</keyword>
<feature type="region of interest" description="Disordered" evidence="2">
    <location>
        <begin position="611"/>
        <end position="641"/>
    </location>
</feature>
<feature type="coiled-coil region" evidence="1">
    <location>
        <begin position="404"/>
        <end position="447"/>
    </location>
</feature>
<name>A0AAN6GQT3_9BASI</name>
<keyword evidence="1" id="KW-0175">Coiled coil</keyword>
<feature type="region of interest" description="Disordered" evidence="2">
    <location>
        <begin position="1012"/>
        <end position="1182"/>
    </location>
</feature>
<feature type="compositionally biased region" description="Low complexity" evidence="2">
    <location>
        <begin position="46"/>
        <end position="57"/>
    </location>
</feature>
<dbReference type="PANTHER" id="PTHR35711">
    <property type="entry name" value="EXPRESSED PROTEIN"/>
    <property type="match status" value="1"/>
</dbReference>
<protein>
    <submittedName>
        <fullName evidence="3">Uncharacterized protein</fullName>
    </submittedName>
</protein>
<evidence type="ECO:0000313" key="4">
    <source>
        <dbReference type="Proteomes" id="UP001176517"/>
    </source>
</evidence>
<organism evidence="3 4">
    <name type="scientific">Tilletia horrida</name>
    <dbReference type="NCBI Taxonomy" id="155126"/>
    <lineage>
        <taxon>Eukaryota</taxon>
        <taxon>Fungi</taxon>
        <taxon>Dikarya</taxon>
        <taxon>Basidiomycota</taxon>
        <taxon>Ustilaginomycotina</taxon>
        <taxon>Exobasidiomycetes</taxon>
        <taxon>Tilletiales</taxon>
        <taxon>Tilletiaceae</taxon>
        <taxon>Tilletia</taxon>
    </lineage>
</organism>
<feature type="compositionally biased region" description="Basic and acidic residues" evidence="2">
    <location>
        <begin position="860"/>
        <end position="870"/>
    </location>
</feature>